<dbReference type="InterPro" id="IPR007361">
    <property type="entry name" value="DUF427"/>
</dbReference>
<comment type="caution">
    <text evidence="2">The sequence shown here is derived from an EMBL/GenBank/DDBJ whole genome shotgun (WGS) entry which is preliminary data.</text>
</comment>
<dbReference type="Proteomes" id="UP000306740">
    <property type="component" value="Unassembled WGS sequence"/>
</dbReference>
<evidence type="ECO:0000313" key="2">
    <source>
        <dbReference type="EMBL" id="TNC45901.1"/>
    </source>
</evidence>
<dbReference type="InterPro" id="IPR038694">
    <property type="entry name" value="DUF427_sf"/>
</dbReference>
<name>A0A5C4MND6_9ACTN</name>
<gene>
    <name evidence="2" type="ORF">FHE65_14420</name>
</gene>
<evidence type="ECO:0000313" key="3">
    <source>
        <dbReference type="Proteomes" id="UP000306740"/>
    </source>
</evidence>
<feature type="domain" description="DUF427" evidence="1">
    <location>
        <begin position="166"/>
        <end position="257"/>
    </location>
</feature>
<accession>A0A5C4MND6</accession>
<organism evidence="2 3">
    <name type="scientific">Mumia zhuanghuii</name>
    <dbReference type="NCBI Taxonomy" id="2585211"/>
    <lineage>
        <taxon>Bacteria</taxon>
        <taxon>Bacillati</taxon>
        <taxon>Actinomycetota</taxon>
        <taxon>Actinomycetes</taxon>
        <taxon>Propionibacteriales</taxon>
        <taxon>Nocardioidaceae</taxon>
        <taxon>Mumia</taxon>
    </lineage>
</organism>
<evidence type="ECO:0000259" key="1">
    <source>
        <dbReference type="Pfam" id="PF04248"/>
    </source>
</evidence>
<sequence length="277" mass="30583">MATWMREAITATTSDLRAHPVPQQIRAGAHGTTLVDSAAALLVWEPRRIVPSYAVPVHDVAADLVPATGHDGHDEHVVRIDADSGPMLDPSSGFDVHTSPGTPLDLVTASRRLPAAAFAPDDPDLDGYVVLDWAAFDSWLEEGDTVVGHPHDPFSRIDCLHSGRHVQVVVDGTVLADSRRPVMLLETWLPVRYYLPRDDVRRDLFVPSATTSVCAYKGTATYWSYEAGSRTHRDIAWSYPRPRHDAVPVSRMVAFFDERVDLVLDGVPQERPVTPWS</sequence>
<protein>
    <submittedName>
        <fullName evidence="2">DUF427 domain-containing protein</fullName>
    </submittedName>
</protein>
<dbReference type="Pfam" id="PF04248">
    <property type="entry name" value="NTP_transf_9"/>
    <property type="match status" value="1"/>
</dbReference>
<dbReference type="AlphaFoldDB" id="A0A5C4MND6"/>
<dbReference type="RefSeq" id="WP_139106083.1">
    <property type="nucleotide sequence ID" value="NZ_VDFR01000065.1"/>
</dbReference>
<reference evidence="2 3" key="1">
    <citation type="submission" date="2019-05" db="EMBL/GenBank/DDBJ databases">
        <title>Mumia sp. nov., isolated from the intestinal contents of plateau pika (Ochotona curzoniae) in the Qinghai-Tibet plateau of China.</title>
        <authorList>
            <person name="Tian Z."/>
        </authorList>
    </citation>
    <scope>NUCLEOTIDE SEQUENCE [LARGE SCALE GENOMIC DNA]</scope>
    <source>
        <strain evidence="3">527</strain>
    </source>
</reference>
<dbReference type="PANTHER" id="PTHR34310:SF9">
    <property type="entry name" value="BLR5716 PROTEIN"/>
    <property type="match status" value="1"/>
</dbReference>
<dbReference type="OrthoDB" id="285364at2"/>
<dbReference type="Gene3D" id="2.170.150.40">
    <property type="entry name" value="Domain of unknown function (DUF427)"/>
    <property type="match status" value="2"/>
</dbReference>
<dbReference type="EMBL" id="VDFR01000065">
    <property type="protein sequence ID" value="TNC45901.1"/>
    <property type="molecule type" value="Genomic_DNA"/>
</dbReference>
<dbReference type="PANTHER" id="PTHR34310">
    <property type="entry name" value="DUF427 DOMAIN PROTEIN (AFU_ORTHOLOGUE AFUA_3G02220)"/>
    <property type="match status" value="1"/>
</dbReference>
<proteinExistence type="predicted"/>